<dbReference type="Proteomes" id="UP000683360">
    <property type="component" value="Unassembled WGS sequence"/>
</dbReference>
<evidence type="ECO:0000256" key="1">
    <source>
        <dbReference type="SAM" id="MobiDB-lite"/>
    </source>
</evidence>
<organism evidence="2 3">
    <name type="scientific">Mytilus edulis</name>
    <name type="common">Blue mussel</name>
    <dbReference type="NCBI Taxonomy" id="6550"/>
    <lineage>
        <taxon>Eukaryota</taxon>
        <taxon>Metazoa</taxon>
        <taxon>Spiralia</taxon>
        <taxon>Lophotrochozoa</taxon>
        <taxon>Mollusca</taxon>
        <taxon>Bivalvia</taxon>
        <taxon>Autobranchia</taxon>
        <taxon>Pteriomorphia</taxon>
        <taxon>Mytilida</taxon>
        <taxon>Mytiloidea</taxon>
        <taxon>Mytilidae</taxon>
        <taxon>Mytilinae</taxon>
        <taxon>Mytilus</taxon>
    </lineage>
</organism>
<accession>A0A8S3U7Z8</accession>
<gene>
    <name evidence="2" type="ORF">MEDL_54746</name>
</gene>
<feature type="compositionally biased region" description="Low complexity" evidence="1">
    <location>
        <begin position="17"/>
        <end position="28"/>
    </location>
</feature>
<sequence length="257" mass="28723">MERTGREDNLPNIIPPSQSTSRGRSSSTLNRLEQTARQVQAFVETQRHENVPQTNVGVAAKLASNFNDARKTVGVDKKKKKAKGRPTDVVQLKITCLSTPHTTQVNRLDIGRLKRMGLGYPDDEITPSKRVPSRLPTTMTPQEFGEFLKISFPPLRNAGYDLAYATQNTLFPFQEEINTPALIKQYLIKASKQDNVNITPCSIQVNEGVHTCALSYIRAAGQEHEYIHTCTCTQSGEWNNNTCYQENAGIICTLSRE</sequence>
<keyword evidence="3" id="KW-1185">Reference proteome</keyword>
<dbReference type="EMBL" id="CAJPWZ010002678">
    <property type="protein sequence ID" value="CAG2242585.1"/>
    <property type="molecule type" value="Genomic_DNA"/>
</dbReference>
<protein>
    <submittedName>
        <fullName evidence="2">Uncharacterized protein</fullName>
    </submittedName>
</protein>
<dbReference type="AlphaFoldDB" id="A0A8S3U7Z8"/>
<evidence type="ECO:0000313" key="3">
    <source>
        <dbReference type="Proteomes" id="UP000683360"/>
    </source>
</evidence>
<name>A0A8S3U7Z8_MYTED</name>
<feature type="region of interest" description="Disordered" evidence="1">
    <location>
        <begin position="1"/>
        <end position="30"/>
    </location>
</feature>
<proteinExistence type="predicted"/>
<comment type="caution">
    <text evidence="2">The sequence shown here is derived from an EMBL/GenBank/DDBJ whole genome shotgun (WGS) entry which is preliminary data.</text>
</comment>
<reference evidence="2" key="1">
    <citation type="submission" date="2021-03" db="EMBL/GenBank/DDBJ databases">
        <authorList>
            <person name="Bekaert M."/>
        </authorList>
    </citation>
    <scope>NUCLEOTIDE SEQUENCE</scope>
</reference>
<evidence type="ECO:0000313" key="2">
    <source>
        <dbReference type="EMBL" id="CAG2242585.1"/>
    </source>
</evidence>